<evidence type="ECO:0000256" key="4">
    <source>
        <dbReference type="ARBA" id="ARBA00048448"/>
    </source>
</evidence>
<dbReference type="InterPro" id="IPR006175">
    <property type="entry name" value="YjgF/YER057c/UK114"/>
</dbReference>
<reference evidence="8 9" key="1">
    <citation type="journal article" date="2017" name="Biotechnol. Biofuels">
        <title>Differential beta-glucosidase expression as a function of carbon source availability in Talaromyces amestolkiae: a genomic and proteomic approach.</title>
        <authorList>
            <person name="de Eugenio L.I."/>
            <person name="Mendez-Liter J.A."/>
            <person name="Nieto-Dominguez M."/>
            <person name="Alonso L."/>
            <person name="Gil-Munoz J."/>
            <person name="Barriuso J."/>
            <person name="Prieto A."/>
            <person name="Martinez M.J."/>
        </authorList>
    </citation>
    <scope>NUCLEOTIDE SEQUENCE [LARGE SCALE GENOMIC DNA]</scope>
    <source>
        <strain evidence="8 9">CIB</strain>
    </source>
</reference>
<evidence type="ECO:0000256" key="5">
    <source>
        <dbReference type="PIRSR" id="PIRSR601613-1"/>
    </source>
</evidence>
<feature type="binding site" evidence="5">
    <location>
        <position position="576"/>
    </location>
    <ligand>
        <name>FAD</name>
        <dbReference type="ChEBI" id="CHEBI:57692"/>
    </ligand>
</feature>
<evidence type="ECO:0000256" key="6">
    <source>
        <dbReference type="RuleBase" id="RU362067"/>
    </source>
</evidence>
<comment type="cofactor">
    <cofactor evidence="1 6">
        <name>FAD</name>
        <dbReference type="ChEBI" id="CHEBI:57692"/>
    </cofactor>
</comment>
<dbReference type="PANTHER" id="PTHR43563">
    <property type="entry name" value="AMINE OXIDASE"/>
    <property type="match status" value="1"/>
</dbReference>
<dbReference type="SUPFAM" id="SSF55298">
    <property type="entry name" value="YjgF-like"/>
    <property type="match status" value="1"/>
</dbReference>
<organism evidence="8 9">
    <name type="scientific">Talaromyces amestolkiae</name>
    <dbReference type="NCBI Taxonomy" id="1196081"/>
    <lineage>
        <taxon>Eukaryota</taxon>
        <taxon>Fungi</taxon>
        <taxon>Dikarya</taxon>
        <taxon>Ascomycota</taxon>
        <taxon>Pezizomycotina</taxon>
        <taxon>Eurotiomycetes</taxon>
        <taxon>Eurotiomycetidae</taxon>
        <taxon>Eurotiales</taxon>
        <taxon>Trichocomaceae</taxon>
        <taxon>Talaromyces</taxon>
        <taxon>Talaromyces sect. Talaromyces</taxon>
    </lineage>
</organism>
<dbReference type="Proteomes" id="UP000249363">
    <property type="component" value="Unassembled WGS sequence"/>
</dbReference>
<protein>
    <recommendedName>
        <fullName evidence="6">Amine oxidase</fullName>
        <ecNumber evidence="6">1.4.3.-</ecNumber>
    </recommendedName>
</protein>
<dbReference type="AlphaFoldDB" id="A0A364L0D5"/>
<gene>
    <name evidence="8" type="ORF">BHQ10_005289</name>
</gene>
<comment type="catalytic activity">
    <reaction evidence="4">
        <text>a secondary aliphatic amine + O2 + H2O = a primary amine + an aldehyde + H2O2</text>
        <dbReference type="Rhea" id="RHEA:26414"/>
        <dbReference type="ChEBI" id="CHEBI:15377"/>
        <dbReference type="ChEBI" id="CHEBI:15379"/>
        <dbReference type="ChEBI" id="CHEBI:16240"/>
        <dbReference type="ChEBI" id="CHEBI:17478"/>
        <dbReference type="ChEBI" id="CHEBI:58855"/>
        <dbReference type="ChEBI" id="CHEBI:65296"/>
        <dbReference type="EC" id="1.4.3.4"/>
    </reaction>
</comment>
<feature type="binding site" evidence="5">
    <location>
        <begin position="177"/>
        <end position="178"/>
    </location>
    <ligand>
        <name>FAD</name>
        <dbReference type="ChEBI" id="CHEBI:57692"/>
    </ligand>
</feature>
<evidence type="ECO:0000313" key="8">
    <source>
        <dbReference type="EMBL" id="RAO69277.1"/>
    </source>
</evidence>
<evidence type="ECO:0000259" key="7">
    <source>
        <dbReference type="Pfam" id="PF01593"/>
    </source>
</evidence>
<feature type="binding site" evidence="5">
    <location>
        <position position="380"/>
    </location>
    <ligand>
        <name>FAD</name>
        <dbReference type="ChEBI" id="CHEBI:57692"/>
    </ligand>
</feature>
<dbReference type="Pfam" id="PF01042">
    <property type="entry name" value="Ribonuc_L-PSP"/>
    <property type="match status" value="1"/>
</dbReference>
<feature type="binding site" evidence="5">
    <location>
        <position position="488"/>
    </location>
    <ligand>
        <name>substrate</name>
    </ligand>
</feature>
<dbReference type="InterPro" id="IPR036188">
    <property type="entry name" value="FAD/NAD-bd_sf"/>
</dbReference>
<feature type="domain" description="Amine oxidase" evidence="7">
    <location>
        <begin position="157"/>
        <end position="600"/>
    </location>
</feature>
<keyword evidence="6" id="KW-0274">FAD</keyword>
<dbReference type="Pfam" id="PF01593">
    <property type="entry name" value="Amino_oxidase"/>
    <property type="match status" value="1"/>
</dbReference>
<keyword evidence="3 6" id="KW-0560">Oxidoreductase</keyword>
<dbReference type="OrthoDB" id="5046242at2759"/>
<dbReference type="GO" id="GO:0097621">
    <property type="term" value="F:monoamine oxidase activity"/>
    <property type="evidence" value="ECO:0007669"/>
    <property type="project" value="UniProtKB-EC"/>
</dbReference>
<dbReference type="PRINTS" id="PR00757">
    <property type="entry name" value="AMINEOXDASEF"/>
</dbReference>
<dbReference type="Gene3D" id="3.30.1330.40">
    <property type="entry name" value="RutC-like"/>
    <property type="match status" value="1"/>
</dbReference>
<name>A0A364L0D5_TALAM</name>
<dbReference type="Gene3D" id="3.50.50.60">
    <property type="entry name" value="FAD/NAD(P)-binding domain"/>
    <property type="match status" value="1"/>
</dbReference>
<keyword evidence="9" id="KW-1185">Reference proteome</keyword>
<dbReference type="RefSeq" id="XP_040733793.1">
    <property type="nucleotide sequence ID" value="XM_040877748.1"/>
</dbReference>
<dbReference type="InterPro" id="IPR001613">
    <property type="entry name" value="Flavin_amine_oxidase"/>
</dbReference>
<dbReference type="PANTHER" id="PTHR43563:SF14">
    <property type="entry name" value="AMINE OXIDASE"/>
    <property type="match status" value="1"/>
</dbReference>
<evidence type="ECO:0000256" key="1">
    <source>
        <dbReference type="ARBA" id="ARBA00001974"/>
    </source>
</evidence>
<dbReference type="InterPro" id="IPR050703">
    <property type="entry name" value="Flavin_MAO"/>
</dbReference>
<dbReference type="EMBL" id="MIKG01000009">
    <property type="protein sequence ID" value="RAO69277.1"/>
    <property type="molecule type" value="Genomic_DNA"/>
</dbReference>
<dbReference type="STRING" id="1196081.A0A364L0D5"/>
<keyword evidence="6" id="KW-0285">Flavoprotein</keyword>
<dbReference type="EC" id="1.4.3.-" evidence="6"/>
<evidence type="ECO:0000313" key="9">
    <source>
        <dbReference type="Proteomes" id="UP000249363"/>
    </source>
</evidence>
<dbReference type="InterPro" id="IPR002937">
    <property type="entry name" value="Amino_oxidase"/>
</dbReference>
<proteinExistence type="inferred from homology"/>
<dbReference type="GeneID" id="63794505"/>
<dbReference type="Gene3D" id="3.90.660.10">
    <property type="match status" value="1"/>
</dbReference>
<dbReference type="SUPFAM" id="SSF54373">
    <property type="entry name" value="FAD-linked reductases, C-terminal domain"/>
    <property type="match status" value="1"/>
</dbReference>
<accession>A0A364L0D5</accession>
<dbReference type="Gene3D" id="1.10.405.10">
    <property type="entry name" value="Guanine Nucleotide Dissociation Inhibitor, domain 1"/>
    <property type="match status" value="1"/>
</dbReference>
<sequence length="611" mass="66598">MTGVKTVDFTKSSGGYYAPATLAPTNTEVLYVSGQPGSTREGIVHVDYESQIHLSLNNLRKVMIIGGVTVKDILKLTLLIVNYDHKQRKHARPLEKFLTGHRPAITLIPVAQLAIPSWLFEIDAVIARPPPSSSIPRQLSFGPAEKTVDVIIIGAGLAGLAAATELQRAGRSFIILEARDRVGGKTWSQPFPDGEQGVVDVGAAWINSTNQSKMYALAKKYGAEILEQNTTGKCVLQDTDGKCSTFEYGDLPKFDAAIVKDVARIRDMVETDCQTLDPTRPQNADWDLVTFEAYLRSRGASTEALATATVWTRAMLGQDPKDISALYFLTYCRSGGGLLQMRSDRLGGGQHLRIRQGTQLFSLGLAKDLHEETIYLSTPVSSITQNGTSSDIEVTTTNQKKYRARKVITTVPSPVLKTISFTPDLPSSKKLWSESTVYGYYTKAMMTFRTPFWVEKGYCGLTQSFTGPASVIRDTSSLPDQKHVLTCFMAGDPGRAWAALSTEEREKALIKQIGQLFGSEVEASGEFVNMMTYEWLSDPYSGWGCPCASLAPGVMNTLGGSGLREPFGNLHFAGTETAVNWRGYMEGAVESGERAAAEVIQGLNAGELARL</sequence>
<evidence type="ECO:0000256" key="2">
    <source>
        <dbReference type="ARBA" id="ARBA00005995"/>
    </source>
</evidence>
<dbReference type="InterPro" id="IPR035959">
    <property type="entry name" value="RutC-like_sf"/>
</dbReference>
<comment type="caution">
    <text evidence="8">The sequence shown here is derived from an EMBL/GenBank/DDBJ whole genome shotgun (WGS) entry which is preliminary data.</text>
</comment>
<evidence type="ECO:0000256" key="3">
    <source>
        <dbReference type="ARBA" id="ARBA00023002"/>
    </source>
</evidence>
<comment type="similarity">
    <text evidence="2 6">Belongs to the flavin monoamine oxidase family.</text>
</comment>
<dbReference type="SUPFAM" id="SSF51905">
    <property type="entry name" value="FAD/NAD(P)-binding domain"/>
    <property type="match status" value="1"/>
</dbReference>